<dbReference type="Proteomes" id="UP000245429">
    <property type="component" value="Chromosome"/>
</dbReference>
<dbReference type="AlphaFoldDB" id="A0A2U8QUK4"/>
<name>A0A2U8QUK4_9FLAO</name>
<gene>
    <name evidence="2" type="ORF">DI487_08390</name>
</gene>
<dbReference type="EMBL" id="CP029463">
    <property type="protein sequence ID" value="AWM13877.1"/>
    <property type="molecule type" value="Genomic_DNA"/>
</dbReference>
<feature type="region of interest" description="Disordered" evidence="1">
    <location>
        <begin position="1"/>
        <end position="33"/>
    </location>
</feature>
<accession>A0A2U8QUK4</accession>
<feature type="region of interest" description="Disordered" evidence="1">
    <location>
        <begin position="60"/>
        <end position="85"/>
    </location>
</feature>
<sequence>MMGGGMRGQRPSGPPSGNQFEQKDSSATKMSVEEQLSFLKEHLNLDELQELLVREELIEEEKKRTTSFNPNTSPEELKGKMEAEKKKKEEKFKKILSEEQFRKWKELETNSPKGSKFRKQNIMTVFQENVSDLNLTEVQKKAIDNFTDPEQIDTSESFDPQKKEKEFEEFLKSTLDKKQYKIWKKILKKHSLE</sequence>
<organism evidence="2 3">
    <name type="scientific">Flavobacterium sediminis</name>
    <dbReference type="NCBI Taxonomy" id="2201181"/>
    <lineage>
        <taxon>Bacteria</taxon>
        <taxon>Pseudomonadati</taxon>
        <taxon>Bacteroidota</taxon>
        <taxon>Flavobacteriia</taxon>
        <taxon>Flavobacteriales</taxon>
        <taxon>Flavobacteriaceae</taxon>
        <taxon>Flavobacterium</taxon>
    </lineage>
</organism>
<proteinExistence type="predicted"/>
<protein>
    <submittedName>
        <fullName evidence="2">Uncharacterized protein</fullName>
    </submittedName>
</protein>
<evidence type="ECO:0000313" key="3">
    <source>
        <dbReference type="Proteomes" id="UP000245429"/>
    </source>
</evidence>
<feature type="compositionally biased region" description="Basic and acidic residues" evidence="1">
    <location>
        <begin position="75"/>
        <end position="85"/>
    </location>
</feature>
<evidence type="ECO:0000313" key="2">
    <source>
        <dbReference type="EMBL" id="AWM13877.1"/>
    </source>
</evidence>
<evidence type="ECO:0000256" key="1">
    <source>
        <dbReference type="SAM" id="MobiDB-lite"/>
    </source>
</evidence>
<reference evidence="2 3" key="1">
    <citation type="submission" date="2018-05" db="EMBL/GenBank/DDBJ databases">
        <title>Flavobacterium sp. MEBiC07310.</title>
        <authorList>
            <person name="Baek K."/>
        </authorList>
    </citation>
    <scope>NUCLEOTIDE SEQUENCE [LARGE SCALE GENOMIC DNA]</scope>
    <source>
        <strain evidence="2 3">MEBiC07310</strain>
    </source>
</reference>
<dbReference type="KEGG" id="fse:DI487_08390"/>
<keyword evidence="3" id="KW-1185">Reference proteome</keyword>